<comment type="caution">
    <text evidence="4">The sequence shown here is derived from an EMBL/GenBank/DDBJ whole genome shotgun (WGS) entry which is preliminary data.</text>
</comment>
<evidence type="ECO:0000256" key="1">
    <source>
        <dbReference type="ARBA" id="ARBA00022833"/>
    </source>
</evidence>
<dbReference type="PANTHER" id="PTHR43530:SF1">
    <property type="entry name" value="QUEUINE TRNA-RIBOSYLTRANSFERASE CATALYTIC SUBUNIT 1"/>
    <property type="match status" value="1"/>
</dbReference>
<dbReference type="Gene3D" id="3.20.20.105">
    <property type="entry name" value="Queuine tRNA-ribosyltransferase-like"/>
    <property type="match status" value="2"/>
</dbReference>
<feature type="domain" description="tRNA-guanine(15) transglycosylase-like" evidence="3">
    <location>
        <begin position="117"/>
        <end position="280"/>
    </location>
</feature>
<dbReference type="NCBIfam" id="TIGR00449">
    <property type="entry name" value="tgt_general"/>
    <property type="match status" value="2"/>
</dbReference>
<keyword evidence="5" id="KW-1185">Reference proteome</keyword>
<dbReference type="Proteomes" id="UP000265515">
    <property type="component" value="Unassembled WGS sequence"/>
</dbReference>
<accession>A0A388KYQ0</accession>
<dbReference type="OMA" id="IDLFDCV"/>
<dbReference type="SUPFAM" id="SSF51713">
    <property type="entry name" value="tRNA-guanine transglycosylase"/>
    <property type="match status" value="1"/>
</dbReference>
<feature type="region of interest" description="Disordered" evidence="2">
    <location>
        <begin position="1"/>
        <end position="27"/>
    </location>
</feature>
<dbReference type="GO" id="GO:0006400">
    <property type="term" value="P:tRNA modification"/>
    <property type="evidence" value="ECO:0007669"/>
    <property type="project" value="InterPro"/>
</dbReference>
<dbReference type="OrthoDB" id="10249838at2759"/>
<dbReference type="Pfam" id="PF01702">
    <property type="entry name" value="TGT"/>
    <property type="match status" value="2"/>
</dbReference>
<dbReference type="InterPro" id="IPR036511">
    <property type="entry name" value="TGT-like_sf"/>
</dbReference>
<dbReference type="PANTHER" id="PTHR43530">
    <property type="entry name" value="QUEUINE TRNA-RIBOSYLTRANSFERASE CATALYTIC SUBUNIT 1"/>
    <property type="match status" value="1"/>
</dbReference>
<evidence type="ECO:0000313" key="4">
    <source>
        <dbReference type="EMBL" id="GBG75148.1"/>
    </source>
</evidence>
<evidence type="ECO:0000313" key="5">
    <source>
        <dbReference type="Proteomes" id="UP000265515"/>
    </source>
</evidence>
<keyword evidence="1" id="KW-0862">Zinc</keyword>
<name>A0A388KYQ0_CHABU</name>
<dbReference type="AlphaFoldDB" id="A0A388KYQ0"/>
<gene>
    <name evidence="4" type="ORF">CBR_g19661</name>
</gene>
<organism evidence="4 5">
    <name type="scientific">Chara braunii</name>
    <name type="common">Braun's stonewort</name>
    <dbReference type="NCBI Taxonomy" id="69332"/>
    <lineage>
        <taxon>Eukaryota</taxon>
        <taxon>Viridiplantae</taxon>
        <taxon>Streptophyta</taxon>
        <taxon>Charophyceae</taxon>
        <taxon>Charales</taxon>
        <taxon>Characeae</taxon>
        <taxon>Chara</taxon>
    </lineage>
</organism>
<feature type="domain" description="tRNA-guanine(15) transglycosylase-like" evidence="3">
    <location>
        <begin position="293"/>
        <end position="391"/>
    </location>
</feature>
<dbReference type="GO" id="GO:0005829">
    <property type="term" value="C:cytosol"/>
    <property type="evidence" value="ECO:0007669"/>
    <property type="project" value="TreeGrafter"/>
</dbReference>
<feature type="compositionally biased region" description="Basic and acidic residues" evidence="2">
    <location>
        <begin position="10"/>
        <end position="24"/>
    </location>
</feature>
<protein>
    <recommendedName>
        <fullName evidence="3">tRNA-guanine(15) transglycosylase-like domain-containing protein</fullName>
    </recommendedName>
</protein>
<reference evidence="4 5" key="1">
    <citation type="journal article" date="2018" name="Cell">
        <title>The Chara Genome: Secondary Complexity and Implications for Plant Terrestrialization.</title>
        <authorList>
            <person name="Nishiyama T."/>
            <person name="Sakayama H."/>
            <person name="Vries J.D."/>
            <person name="Buschmann H."/>
            <person name="Saint-Marcoux D."/>
            <person name="Ullrich K.K."/>
            <person name="Haas F.B."/>
            <person name="Vanderstraeten L."/>
            <person name="Becker D."/>
            <person name="Lang D."/>
            <person name="Vosolsobe S."/>
            <person name="Rombauts S."/>
            <person name="Wilhelmsson P.K.I."/>
            <person name="Janitza P."/>
            <person name="Kern R."/>
            <person name="Heyl A."/>
            <person name="Rumpler F."/>
            <person name="Villalobos L.I.A.C."/>
            <person name="Clay J.M."/>
            <person name="Skokan R."/>
            <person name="Toyoda A."/>
            <person name="Suzuki Y."/>
            <person name="Kagoshima H."/>
            <person name="Schijlen E."/>
            <person name="Tajeshwar N."/>
            <person name="Catarino B."/>
            <person name="Hetherington A.J."/>
            <person name="Saltykova A."/>
            <person name="Bonnot C."/>
            <person name="Breuninger H."/>
            <person name="Symeonidi A."/>
            <person name="Radhakrishnan G.V."/>
            <person name="Van Nieuwerburgh F."/>
            <person name="Deforce D."/>
            <person name="Chang C."/>
            <person name="Karol K.G."/>
            <person name="Hedrich R."/>
            <person name="Ulvskov P."/>
            <person name="Glockner G."/>
            <person name="Delwiche C.F."/>
            <person name="Petrasek J."/>
            <person name="Van de Peer Y."/>
            <person name="Friml J."/>
            <person name="Beilby M."/>
            <person name="Dolan L."/>
            <person name="Kohara Y."/>
            <person name="Sugano S."/>
            <person name="Fujiyama A."/>
            <person name="Delaux P.-M."/>
            <person name="Quint M."/>
            <person name="TheiBen G."/>
            <person name="Hagemann M."/>
            <person name="Harholt J."/>
            <person name="Dunand C."/>
            <person name="Zachgo S."/>
            <person name="Langdale J."/>
            <person name="Maumus F."/>
            <person name="Straeten D.V.D."/>
            <person name="Gould S.B."/>
            <person name="Rensing S.A."/>
        </authorList>
    </citation>
    <scope>NUCLEOTIDE SEQUENCE [LARGE SCALE GENOMIC DNA]</scope>
    <source>
        <strain evidence="4 5">S276</strain>
    </source>
</reference>
<dbReference type="InterPro" id="IPR002616">
    <property type="entry name" value="tRNA_ribo_trans-like"/>
</dbReference>
<evidence type="ECO:0000256" key="2">
    <source>
        <dbReference type="SAM" id="MobiDB-lite"/>
    </source>
</evidence>
<sequence length="436" mass="48792">MARRVKKETKKREKVERKQRKEEEQAAIEAANRAKELEQQRRLEKIHKQEEEREAMAKAVEVSVRMRFGSVDHRLKNIVREESQLLAKGKGKAPEAIASTYGTANESDLEVLARWNRARASLMMLPHFDCHTPMFMPVGTQGTVKGLTTTQLEELGCQVILGNTYHLENRPGSDLIYQMGGLHKFMNWRRGMLTDSGGFQMVSLLQLAEITEEGVTFQSPVDGTRMLLTPEASIQIQNKIGADIIMALDDVVSSTVTGPRVEEAMHRTLRWIDRCIKGRDGEDTFLGFVWDLVEYAIGGVSGGEAKEAFWRVVEQCTAALPENKPRYVMGVGYPLDILVCSALGADMYDCVYPTRTARFGTALIPEGVLKLKLAAMATDLRPIDPTCDCMFTEKMRNSIIDGSFPEFVRDFLKKQFPAGDVPQWVCNALAAAGIQV</sequence>
<dbReference type="STRING" id="69332.A0A388KYQ0"/>
<dbReference type="Gramene" id="GBG75148">
    <property type="protein sequence ID" value="GBG75148"/>
    <property type="gene ID" value="CBR_g19661"/>
</dbReference>
<proteinExistence type="predicted"/>
<dbReference type="GO" id="GO:0008479">
    <property type="term" value="F:tRNA-guanosine(34) queuine transglycosylase activity"/>
    <property type="evidence" value="ECO:0007669"/>
    <property type="project" value="TreeGrafter"/>
</dbReference>
<dbReference type="EMBL" id="BFEA01000218">
    <property type="protein sequence ID" value="GBG75148.1"/>
    <property type="molecule type" value="Genomic_DNA"/>
</dbReference>
<evidence type="ECO:0000259" key="3">
    <source>
        <dbReference type="Pfam" id="PF01702"/>
    </source>
</evidence>